<dbReference type="InterPro" id="IPR022434">
    <property type="entry name" value="ABC_LPXTG_lipo_actinobac"/>
</dbReference>
<dbReference type="InterPro" id="IPR022435">
    <property type="entry name" value="Surface-anchored_actinobac"/>
</dbReference>
<feature type="region of interest" description="Disordered" evidence="4">
    <location>
        <begin position="1"/>
        <end position="20"/>
    </location>
</feature>
<feature type="region of interest" description="Disordered" evidence="4">
    <location>
        <begin position="175"/>
        <end position="197"/>
    </location>
</feature>
<reference evidence="6" key="1">
    <citation type="submission" date="2016-10" db="EMBL/GenBank/DDBJ databases">
        <authorList>
            <person name="Varghese N."/>
        </authorList>
    </citation>
    <scope>NUCLEOTIDE SEQUENCE [LARGE SCALE GENOMIC DNA]</scope>
    <source>
        <strain evidence="6">DSM 20639</strain>
    </source>
</reference>
<dbReference type="InterPro" id="IPR050492">
    <property type="entry name" value="Bact_metal-bind_prot9"/>
</dbReference>
<evidence type="ECO:0000256" key="4">
    <source>
        <dbReference type="SAM" id="MobiDB-lite"/>
    </source>
</evidence>
<dbReference type="AlphaFoldDB" id="A0A1G6ZA44"/>
<dbReference type="NCBIfam" id="NF038134">
    <property type="entry name" value="choice_anch_M"/>
    <property type="match status" value="1"/>
</dbReference>
<dbReference type="PANTHER" id="PTHR42953">
    <property type="entry name" value="HIGH-AFFINITY ZINC UPTAKE SYSTEM PROTEIN ZNUA-RELATED"/>
    <property type="match status" value="1"/>
</dbReference>
<keyword evidence="1 3" id="KW-0813">Transport</keyword>
<dbReference type="GO" id="GO:0030313">
    <property type="term" value="C:cell envelope"/>
    <property type="evidence" value="ECO:0007669"/>
    <property type="project" value="UniProtKB-SubCell"/>
</dbReference>
<dbReference type="NCBIfam" id="TIGR03772">
    <property type="entry name" value="anch_rpt_subst"/>
    <property type="match status" value="1"/>
</dbReference>
<feature type="compositionally biased region" description="Low complexity" evidence="4">
    <location>
        <begin position="185"/>
        <end position="197"/>
    </location>
</feature>
<gene>
    <name evidence="5" type="ORF">SAMN05421878_10128</name>
</gene>
<dbReference type="Pfam" id="PF01297">
    <property type="entry name" value="ZnuA"/>
    <property type="match status" value="2"/>
</dbReference>
<dbReference type="SUPFAM" id="SSF53807">
    <property type="entry name" value="Helical backbone' metal receptor"/>
    <property type="match status" value="1"/>
</dbReference>
<feature type="compositionally biased region" description="Basic residues" evidence="4">
    <location>
        <begin position="1"/>
        <end position="11"/>
    </location>
</feature>
<dbReference type="GO" id="GO:0030001">
    <property type="term" value="P:metal ion transport"/>
    <property type="evidence" value="ECO:0007669"/>
    <property type="project" value="InterPro"/>
</dbReference>
<keyword evidence="2" id="KW-0732">Signal</keyword>
<dbReference type="GO" id="GO:0046872">
    <property type="term" value="F:metal ion binding"/>
    <property type="evidence" value="ECO:0007669"/>
    <property type="project" value="UniProtKB-KW"/>
</dbReference>
<dbReference type="PRINTS" id="PR00691">
    <property type="entry name" value="ADHESINB"/>
</dbReference>
<evidence type="ECO:0000313" key="5">
    <source>
        <dbReference type="EMBL" id="SDD99163.1"/>
    </source>
</evidence>
<proteinExistence type="inferred from homology"/>
<keyword evidence="6" id="KW-1185">Reference proteome</keyword>
<evidence type="ECO:0000256" key="1">
    <source>
        <dbReference type="ARBA" id="ARBA00022448"/>
    </source>
</evidence>
<protein>
    <submittedName>
        <fullName evidence="5">Anchored repeat ABC transporter, substrate-binding protein</fullName>
    </submittedName>
</protein>
<dbReference type="NCBIfam" id="TIGR03769">
    <property type="entry name" value="P_ac_wall_RPT"/>
    <property type="match status" value="1"/>
</dbReference>
<dbReference type="InterPro" id="IPR006129">
    <property type="entry name" value="AdhesinB"/>
</dbReference>
<dbReference type="PRINTS" id="PR00690">
    <property type="entry name" value="ADHESNFAMILY"/>
</dbReference>
<evidence type="ECO:0000256" key="3">
    <source>
        <dbReference type="RuleBase" id="RU003512"/>
    </source>
</evidence>
<evidence type="ECO:0000313" key="6">
    <source>
        <dbReference type="Proteomes" id="UP000182744"/>
    </source>
</evidence>
<organism evidence="5 6">
    <name type="scientific">Actinobaculum suis</name>
    <dbReference type="NCBI Taxonomy" id="1657"/>
    <lineage>
        <taxon>Bacteria</taxon>
        <taxon>Bacillati</taxon>
        <taxon>Actinomycetota</taxon>
        <taxon>Actinomycetes</taxon>
        <taxon>Actinomycetales</taxon>
        <taxon>Actinomycetaceae</taxon>
        <taxon>Actinobaculum</taxon>
    </lineage>
</organism>
<evidence type="ECO:0000256" key="2">
    <source>
        <dbReference type="ARBA" id="ARBA00022729"/>
    </source>
</evidence>
<dbReference type="GO" id="GO:0007155">
    <property type="term" value="P:cell adhesion"/>
    <property type="evidence" value="ECO:0007669"/>
    <property type="project" value="InterPro"/>
</dbReference>
<dbReference type="Proteomes" id="UP000182744">
    <property type="component" value="Unassembled WGS sequence"/>
</dbReference>
<dbReference type="InterPro" id="IPR006128">
    <property type="entry name" value="Lipoprotein_PsaA-like"/>
</dbReference>
<dbReference type="Gene3D" id="3.40.50.1980">
    <property type="entry name" value="Nitrogenase molybdenum iron protein domain"/>
    <property type="match status" value="3"/>
</dbReference>
<name>A0A1G6ZA44_9ACTO</name>
<accession>A0A1G6ZA44</accession>
<sequence length="580" mass="60869">MRFRSIHRSRPPRTACANRPRRRRLPALLGRYATSLALLGTLTLGGCTAPEARSDDTVTVAASTPIIADLVSNVAGTRAHTTSIVPFGADPHTYEPSLAALKDIARADVVFSNGLLLESQALTNTIDANLPKGTRNITLGDAAVAYGARHIALVEDASLATVWLGFRVEDDAAAAASHGGTDPQADTADAADGADAADAADTAEAAARKQKSSVTLTASAEGPGQLSAFTTGTFGQPTAWIVSDRKASENEIELPLNAHTHMSWGFSAPGIYTMHLQAHLNEPGQEPRPLGETDVTFAVGVDPAKTGREHQIDSGHVDITAYTSGALDFRGEVGTKQTTRWGTDESVVVVPHSAATTVPGDPSWNFLGHPGSEAWVLAQAVVGKHVHGDIDPHMWLDISNAIAYVEVICTELSRVDPAGAPEYEANAAAYIEQLSALDEWSAGVISSIPKANRKLVTTHDGFGYLADAYHLQVAGFVAPNPTAEPSAQALANLTRTLVDLHVPAVFAEPGSRAHRGELEAAAQAANAQVCELVSDTLTEQAHSYVALVETNTQTLKSCLDPGALPAWPPDYATPQPGSTA</sequence>
<comment type="similarity">
    <text evidence="3">Belongs to the bacterial solute-binding protein 9 family.</text>
</comment>
<dbReference type="InterPro" id="IPR006127">
    <property type="entry name" value="ZnuA-like"/>
</dbReference>
<dbReference type="EMBL" id="FNAU01000001">
    <property type="protein sequence ID" value="SDD99163.1"/>
    <property type="molecule type" value="Genomic_DNA"/>
</dbReference>